<dbReference type="Pfam" id="PF07690">
    <property type="entry name" value="MFS_1"/>
    <property type="match status" value="1"/>
</dbReference>
<dbReference type="EMBL" id="CAFAAL010000067">
    <property type="protein sequence ID" value="CAB4804987.1"/>
    <property type="molecule type" value="Genomic_DNA"/>
</dbReference>
<evidence type="ECO:0000256" key="1">
    <source>
        <dbReference type="ARBA" id="ARBA00004651"/>
    </source>
</evidence>
<evidence type="ECO:0000256" key="6">
    <source>
        <dbReference type="SAM" id="Phobius"/>
    </source>
</evidence>
<feature type="transmembrane region" description="Helical" evidence="6">
    <location>
        <begin position="260"/>
        <end position="279"/>
    </location>
</feature>
<proteinExistence type="predicted"/>
<dbReference type="InterPro" id="IPR011701">
    <property type="entry name" value="MFS"/>
</dbReference>
<accession>A0A6J7DCW8</accession>
<keyword evidence="2" id="KW-1003">Cell membrane</keyword>
<keyword evidence="3 6" id="KW-0812">Transmembrane</keyword>
<dbReference type="GO" id="GO:0005886">
    <property type="term" value="C:plasma membrane"/>
    <property type="evidence" value="ECO:0007669"/>
    <property type="project" value="UniProtKB-SubCell"/>
</dbReference>
<protein>
    <submittedName>
        <fullName evidence="10">Unannotated protein</fullName>
    </submittedName>
</protein>
<feature type="transmembrane region" description="Helical" evidence="6">
    <location>
        <begin position="378"/>
        <end position="397"/>
    </location>
</feature>
<dbReference type="GO" id="GO:0022857">
    <property type="term" value="F:transmembrane transporter activity"/>
    <property type="evidence" value="ECO:0007669"/>
    <property type="project" value="InterPro"/>
</dbReference>
<dbReference type="AlphaFoldDB" id="A0A6J7DCW8"/>
<reference evidence="10" key="1">
    <citation type="submission" date="2020-05" db="EMBL/GenBank/DDBJ databases">
        <authorList>
            <person name="Chiriac C."/>
            <person name="Salcher M."/>
            <person name="Ghai R."/>
            <person name="Kavagutti S V."/>
        </authorList>
    </citation>
    <scope>NUCLEOTIDE SEQUENCE</scope>
</reference>
<feature type="transmembrane region" description="Helical" evidence="6">
    <location>
        <begin position="96"/>
        <end position="114"/>
    </location>
</feature>
<evidence type="ECO:0000313" key="12">
    <source>
        <dbReference type="EMBL" id="CAB5030940.1"/>
    </source>
</evidence>
<dbReference type="EMBL" id="CAFBLJ010000026">
    <property type="protein sequence ID" value="CAB4865013.1"/>
    <property type="molecule type" value="Genomic_DNA"/>
</dbReference>
<keyword evidence="4 6" id="KW-1133">Transmembrane helix</keyword>
<dbReference type="EMBL" id="CAFBMF010000063">
    <property type="protein sequence ID" value="CAB4903104.1"/>
    <property type="molecule type" value="Genomic_DNA"/>
</dbReference>
<evidence type="ECO:0000313" key="10">
    <source>
        <dbReference type="EMBL" id="CAB4865013.1"/>
    </source>
</evidence>
<evidence type="ECO:0000313" key="9">
    <source>
        <dbReference type="EMBL" id="CAB4804987.1"/>
    </source>
</evidence>
<name>A0A6J7DCW8_9ZZZZ</name>
<feature type="transmembrane region" description="Helical" evidence="6">
    <location>
        <begin position="314"/>
        <end position="334"/>
    </location>
</feature>
<evidence type="ECO:0000313" key="8">
    <source>
        <dbReference type="EMBL" id="CAB4766284.1"/>
    </source>
</evidence>
<feature type="transmembrane region" description="Helical" evidence="6">
    <location>
        <begin position="291"/>
        <end position="308"/>
    </location>
</feature>
<evidence type="ECO:0000313" key="11">
    <source>
        <dbReference type="EMBL" id="CAB4903104.1"/>
    </source>
</evidence>
<sequence>MSPFTRLVRVHALMAAGEASMAVALADSLFLSITPGEARGRVLLFLAVSFAPFLILAKFIGPVIDRMPGGRRLLVVLISSLRAIVMILMVSQLDSLLLFPLAFLAMVLSKTYMVSKSALLPALLKSEGNLVEANAKLGVTAGLVGFLAAIPAGILSLISSKATLIFGAVIFAFAAVNAMRFPKQTVAKNEPEELEVRELNQPGVIIAVSAMSLVRASVGFVFFHLAFWFADPQRAEVVGTDTNGLWTQVKYHFGPQFGTMWFGIAVSMAAIGSLLGNLSAKRLNKLKRIEYLIVVALAIIGVAGLLTALTSVTITALLLMALVNYAAAIGNMAFESIVQRDAPDANRGRALANYYTRFQLMWVAAGIIPVLLELPGVVGFGIVAGIGFSGALIYWIGLRQIALGAAPASVIAQLRQRFSRSR</sequence>
<feature type="transmembrane region" description="Helical" evidence="6">
    <location>
        <begin position="42"/>
        <end position="61"/>
    </location>
</feature>
<comment type="subcellular location">
    <subcellularLocation>
        <location evidence="1">Cell membrane</location>
        <topology evidence="1">Multi-pass membrane protein</topology>
    </subcellularLocation>
</comment>
<dbReference type="PANTHER" id="PTHR23513">
    <property type="entry name" value="INTEGRAL MEMBRANE EFFLUX PROTEIN-RELATED"/>
    <property type="match status" value="1"/>
</dbReference>
<dbReference type="SUPFAM" id="SSF103473">
    <property type="entry name" value="MFS general substrate transporter"/>
    <property type="match status" value="1"/>
</dbReference>
<evidence type="ECO:0000256" key="3">
    <source>
        <dbReference type="ARBA" id="ARBA00022692"/>
    </source>
</evidence>
<dbReference type="EMBL" id="CAFBPS010000066">
    <property type="protein sequence ID" value="CAB5030940.1"/>
    <property type="molecule type" value="Genomic_DNA"/>
</dbReference>
<evidence type="ECO:0000313" key="7">
    <source>
        <dbReference type="EMBL" id="CAB4719378.1"/>
    </source>
</evidence>
<feature type="transmembrane region" description="Helical" evidence="6">
    <location>
        <begin position="73"/>
        <end position="90"/>
    </location>
</feature>
<feature type="transmembrane region" description="Helical" evidence="6">
    <location>
        <begin position="164"/>
        <end position="182"/>
    </location>
</feature>
<evidence type="ECO:0000256" key="5">
    <source>
        <dbReference type="ARBA" id="ARBA00023136"/>
    </source>
</evidence>
<organism evidence="10">
    <name type="scientific">freshwater metagenome</name>
    <dbReference type="NCBI Taxonomy" id="449393"/>
    <lineage>
        <taxon>unclassified sequences</taxon>
        <taxon>metagenomes</taxon>
        <taxon>ecological metagenomes</taxon>
    </lineage>
</organism>
<feature type="transmembrane region" description="Helical" evidence="6">
    <location>
        <begin position="354"/>
        <end position="372"/>
    </location>
</feature>
<gene>
    <name evidence="7" type="ORF">UFOPK2658_00910</name>
    <name evidence="8" type="ORF">UFOPK2880_00520</name>
    <name evidence="9" type="ORF">UFOPK3004_00886</name>
    <name evidence="10" type="ORF">UFOPK3304_00677</name>
    <name evidence="11" type="ORF">UFOPK3494_01043</name>
    <name evidence="12" type="ORF">UFOPK4134_00970</name>
</gene>
<feature type="transmembrane region" description="Helical" evidence="6">
    <location>
        <begin position="203"/>
        <end position="230"/>
    </location>
</feature>
<dbReference type="Gene3D" id="1.20.1250.20">
    <property type="entry name" value="MFS general substrate transporter like domains"/>
    <property type="match status" value="1"/>
</dbReference>
<dbReference type="EMBL" id="CAEZZP010000020">
    <property type="protein sequence ID" value="CAB4766284.1"/>
    <property type="molecule type" value="Genomic_DNA"/>
</dbReference>
<dbReference type="InterPro" id="IPR036259">
    <property type="entry name" value="MFS_trans_sf"/>
</dbReference>
<evidence type="ECO:0000256" key="4">
    <source>
        <dbReference type="ARBA" id="ARBA00022989"/>
    </source>
</evidence>
<dbReference type="PANTHER" id="PTHR23513:SF18">
    <property type="entry name" value="INTEGRAL MEMBRANE PROTEIN"/>
    <property type="match status" value="1"/>
</dbReference>
<evidence type="ECO:0000256" key="2">
    <source>
        <dbReference type="ARBA" id="ARBA00022475"/>
    </source>
</evidence>
<keyword evidence="5 6" id="KW-0472">Membrane</keyword>
<feature type="transmembrane region" description="Helical" evidence="6">
    <location>
        <begin position="135"/>
        <end position="158"/>
    </location>
</feature>
<dbReference type="EMBL" id="CAEZYH010000031">
    <property type="protein sequence ID" value="CAB4719378.1"/>
    <property type="molecule type" value="Genomic_DNA"/>
</dbReference>